<dbReference type="PANTHER" id="PTHR45964">
    <property type="entry name" value="WSCD FAMILY MEMBER CG9164"/>
    <property type="match status" value="1"/>
</dbReference>
<sequence length="177" mass="20952">MRKVFSRAVLMMRDPYPAIQAEFNRQSGGHIGHAQPDKYTRDQGRYWEKFVTNKALAWMNTTLDWLKFDGPLHLVFYEDLLDNLPEEMRRILEFLDLEVSESNFDCMIRHQDGIYKRRKRPLNFDPFTSKLRSMVDHCKRLVDRAIREVLAGGDVKLVLRNLSYQNISDKTNTSIIR</sequence>
<dbReference type="InterPro" id="IPR027417">
    <property type="entry name" value="P-loop_NTPase"/>
</dbReference>
<evidence type="ECO:0000256" key="1">
    <source>
        <dbReference type="ARBA" id="ARBA00010236"/>
    </source>
</evidence>
<evidence type="ECO:0000313" key="3">
    <source>
        <dbReference type="EMBL" id="KAK7077705.1"/>
    </source>
</evidence>
<dbReference type="Proteomes" id="UP001381693">
    <property type="component" value="Unassembled WGS sequence"/>
</dbReference>
<dbReference type="PANTHER" id="PTHR45964:SF5">
    <property type="entry name" value="WSCD FAMILY MEMBER CG9164"/>
    <property type="match status" value="1"/>
</dbReference>
<organism evidence="3 4">
    <name type="scientific">Halocaridina rubra</name>
    <name type="common">Hawaiian red shrimp</name>
    <dbReference type="NCBI Taxonomy" id="373956"/>
    <lineage>
        <taxon>Eukaryota</taxon>
        <taxon>Metazoa</taxon>
        <taxon>Ecdysozoa</taxon>
        <taxon>Arthropoda</taxon>
        <taxon>Crustacea</taxon>
        <taxon>Multicrustacea</taxon>
        <taxon>Malacostraca</taxon>
        <taxon>Eumalacostraca</taxon>
        <taxon>Eucarida</taxon>
        <taxon>Decapoda</taxon>
        <taxon>Pleocyemata</taxon>
        <taxon>Caridea</taxon>
        <taxon>Atyoidea</taxon>
        <taxon>Atyidae</taxon>
        <taxon>Halocaridina</taxon>
    </lineage>
</organism>
<reference evidence="3 4" key="1">
    <citation type="submission" date="2023-11" db="EMBL/GenBank/DDBJ databases">
        <title>Halocaridina rubra genome assembly.</title>
        <authorList>
            <person name="Smith C."/>
        </authorList>
    </citation>
    <scope>NUCLEOTIDE SEQUENCE [LARGE SCALE GENOMIC DNA]</scope>
    <source>
        <strain evidence="3">EP-1</strain>
        <tissue evidence="3">Whole</tissue>
    </source>
</reference>
<proteinExistence type="inferred from homology"/>
<dbReference type="InterPro" id="IPR051589">
    <property type="entry name" value="Sialate-O-sulfotransferase"/>
</dbReference>
<dbReference type="InterPro" id="IPR000863">
    <property type="entry name" value="Sulfotransferase_dom"/>
</dbReference>
<accession>A0AAN8XEL7</accession>
<dbReference type="GO" id="GO:0008146">
    <property type="term" value="F:sulfotransferase activity"/>
    <property type="evidence" value="ECO:0007669"/>
    <property type="project" value="InterPro"/>
</dbReference>
<name>A0AAN8XEL7_HALRR</name>
<dbReference type="SUPFAM" id="SSF52540">
    <property type="entry name" value="P-loop containing nucleoside triphosphate hydrolases"/>
    <property type="match status" value="1"/>
</dbReference>
<dbReference type="EMBL" id="JAXCGZ010008378">
    <property type="protein sequence ID" value="KAK7077705.1"/>
    <property type="molecule type" value="Genomic_DNA"/>
</dbReference>
<keyword evidence="4" id="KW-1185">Reference proteome</keyword>
<feature type="domain" description="Sulfotransferase" evidence="2">
    <location>
        <begin position="40"/>
        <end position="111"/>
    </location>
</feature>
<dbReference type="Gene3D" id="3.40.50.300">
    <property type="entry name" value="P-loop containing nucleotide triphosphate hydrolases"/>
    <property type="match status" value="1"/>
</dbReference>
<gene>
    <name evidence="3" type="ORF">SK128_026379</name>
</gene>
<dbReference type="AlphaFoldDB" id="A0AAN8XEL7"/>
<comment type="caution">
    <text evidence="3">The sequence shown here is derived from an EMBL/GenBank/DDBJ whole genome shotgun (WGS) entry which is preliminary data.</text>
</comment>
<protein>
    <recommendedName>
        <fullName evidence="2">Sulfotransferase domain-containing protein</fullName>
    </recommendedName>
</protein>
<evidence type="ECO:0000259" key="2">
    <source>
        <dbReference type="Pfam" id="PF00685"/>
    </source>
</evidence>
<comment type="similarity">
    <text evidence="1">Belongs to the WSCD family.</text>
</comment>
<dbReference type="Pfam" id="PF00685">
    <property type="entry name" value="Sulfotransfer_1"/>
    <property type="match status" value="1"/>
</dbReference>
<evidence type="ECO:0000313" key="4">
    <source>
        <dbReference type="Proteomes" id="UP001381693"/>
    </source>
</evidence>